<evidence type="ECO:0000313" key="7">
    <source>
        <dbReference type="EMBL" id="MBO8457302.1"/>
    </source>
</evidence>
<evidence type="ECO:0000259" key="6">
    <source>
        <dbReference type="PROSITE" id="PS52015"/>
    </source>
</evidence>
<comment type="caution">
    <text evidence="7">The sequence shown here is derived from an EMBL/GenBank/DDBJ whole genome shotgun (WGS) entry which is preliminary data.</text>
</comment>
<dbReference type="GO" id="GO:0016020">
    <property type="term" value="C:membrane"/>
    <property type="evidence" value="ECO:0007669"/>
    <property type="project" value="UniProtKB-SubCell"/>
</dbReference>
<accession>A0A9D9HNR3</accession>
<protein>
    <submittedName>
        <fullName evidence="7">TonB family protein</fullName>
    </submittedName>
</protein>
<dbReference type="NCBIfam" id="TIGR01352">
    <property type="entry name" value="tonB_Cterm"/>
    <property type="match status" value="1"/>
</dbReference>
<gene>
    <name evidence="7" type="ORF">IAA81_03630</name>
</gene>
<dbReference type="GO" id="GO:0055085">
    <property type="term" value="P:transmembrane transport"/>
    <property type="evidence" value="ECO:0007669"/>
    <property type="project" value="InterPro"/>
</dbReference>
<evidence type="ECO:0000256" key="5">
    <source>
        <dbReference type="SAM" id="SignalP"/>
    </source>
</evidence>
<dbReference type="Proteomes" id="UP000823638">
    <property type="component" value="Unassembled WGS sequence"/>
</dbReference>
<proteinExistence type="predicted"/>
<feature type="chain" id="PRO_5039503307" evidence="5">
    <location>
        <begin position="20"/>
        <end position="143"/>
    </location>
</feature>
<sequence>MKKSAFLFLGLFLMNFAFGDWYPALAPDFNSLPEKFRKEIDRKISENKTYPGRALKREIEGSIGLILLINEGGGLVKAEIGRSSGSEILDKAALALVEKIFPLFNAGEFPGVPNPGNPESPENTGEKVLPRNYFFYLTVKYEL</sequence>
<dbReference type="EMBL" id="JADIMM010000051">
    <property type="protein sequence ID" value="MBO8457302.1"/>
    <property type="molecule type" value="Genomic_DNA"/>
</dbReference>
<dbReference type="Pfam" id="PF03544">
    <property type="entry name" value="TonB_C"/>
    <property type="match status" value="1"/>
</dbReference>
<keyword evidence="5" id="KW-0732">Signal</keyword>
<dbReference type="PROSITE" id="PS52015">
    <property type="entry name" value="TONB_CTD"/>
    <property type="match status" value="1"/>
</dbReference>
<feature type="signal peptide" evidence="5">
    <location>
        <begin position="1"/>
        <end position="19"/>
    </location>
</feature>
<evidence type="ECO:0000256" key="3">
    <source>
        <dbReference type="ARBA" id="ARBA00022989"/>
    </source>
</evidence>
<feature type="domain" description="TonB C-terminal" evidence="6">
    <location>
        <begin position="35"/>
        <end position="130"/>
    </location>
</feature>
<dbReference type="SUPFAM" id="SSF74653">
    <property type="entry name" value="TolA/TonB C-terminal domain"/>
    <property type="match status" value="1"/>
</dbReference>
<keyword evidence="4" id="KW-0472">Membrane</keyword>
<evidence type="ECO:0000256" key="2">
    <source>
        <dbReference type="ARBA" id="ARBA00022692"/>
    </source>
</evidence>
<dbReference type="InterPro" id="IPR037682">
    <property type="entry name" value="TonB_C"/>
</dbReference>
<name>A0A9D9HNR3_9SPIR</name>
<evidence type="ECO:0000256" key="4">
    <source>
        <dbReference type="ARBA" id="ARBA00023136"/>
    </source>
</evidence>
<reference evidence="7" key="2">
    <citation type="journal article" date="2021" name="PeerJ">
        <title>Extensive microbial diversity within the chicken gut microbiome revealed by metagenomics and culture.</title>
        <authorList>
            <person name="Gilroy R."/>
            <person name="Ravi A."/>
            <person name="Getino M."/>
            <person name="Pursley I."/>
            <person name="Horton D.L."/>
            <person name="Alikhan N.F."/>
            <person name="Baker D."/>
            <person name="Gharbi K."/>
            <person name="Hall N."/>
            <person name="Watson M."/>
            <person name="Adriaenssens E.M."/>
            <person name="Foster-Nyarko E."/>
            <person name="Jarju S."/>
            <person name="Secka A."/>
            <person name="Antonio M."/>
            <person name="Oren A."/>
            <person name="Chaudhuri R.R."/>
            <person name="La Ragione R."/>
            <person name="Hildebrand F."/>
            <person name="Pallen M.J."/>
        </authorList>
    </citation>
    <scope>NUCLEOTIDE SEQUENCE</scope>
    <source>
        <strain evidence="7">10532</strain>
    </source>
</reference>
<evidence type="ECO:0000313" key="8">
    <source>
        <dbReference type="Proteomes" id="UP000823638"/>
    </source>
</evidence>
<dbReference type="Gene3D" id="3.30.1150.10">
    <property type="match status" value="1"/>
</dbReference>
<keyword evidence="3" id="KW-1133">Transmembrane helix</keyword>
<evidence type="ECO:0000256" key="1">
    <source>
        <dbReference type="ARBA" id="ARBA00004167"/>
    </source>
</evidence>
<keyword evidence="2" id="KW-0812">Transmembrane</keyword>
<dbReference type="AlphaFoldDB" id="A0A9D9HNR3"/>
<comment type="subcellular location">
    <subcellularLocation>
        <location evidence="1">Membrane</location>
        <topology evidence="1">Single-pass membrane protein</topology>
    </subcellularLocation>
</comment>
<organism evidence="7 8">
    <name type="scientific">Candidatus Gallitreponema excrementavium</name>
    <dbReference type="NCBI Taxonomy" id="2840840"/>
    <lineage>
        <taxon>Bacteria</taxon>
        <taxon>Pseudomonadati</taxon>
        <taxon>Spirochaetota</taxon>
        <taxon>Spirochaetia</taxon>
        <taxon>Spirochaetales</taxon>
        <taxon>Candidatus Gallitreponema</taxon>
    </lineage>
</organism>
<reference evidence="7" key="1">
    <citation type="submission" date="2020-10" db="EMBL/GenBank/DDBJ databases">
        <authorList>
            <person name="Gilroy R."/>
        </authorList>
    </citation>
    <scope>NUCLEOTIDE SEQUENCE</scope>
    <source>
        <strain evidence="7">10532</strain>
    </source>
</reference>
<dbReference type="InterPro" id="IPR006260">
    <property type="entry name" value="TonB/TolA_C"/>
</dbReference>